<protein>
    <recommendedName>
        <fullName evidence="3">Reverse transcriptase domain-containing protein</fullName>
    </recommendedName>
</protein>
<sequence length="362" mass="41060">MPVAADGLTRSIKNPITTYELERAFRRLRNGRAPGPDSTPAELLKYGSELLAQPLTNIINHGLATGDSIHLGDGILLGLPQPIMPAGQFASLRSIVLLNSIRKAISLVVLRRIFPKVERFLSPHQSGFRPSRNTTDTVWAHRWIAARAQRYRERFYILGIDLSRAFDTVNRDKLLPVLDPLLDDNEVRLIRLLLRTHCSPSDSAIACSHLSRAIQVLPEVIHCPVFFLLFTLKQLYETYASQLNVPHDLLADMIVYADDADFMNMSKTETTQLNSAVQPNSRAKDEDWRIMRRLAFLHGDAEDVSRRKNLAFAALHRMGKIWLRPSKTSKTTRLRLYNCYVLPILLYNCGTWALTDSVLHTL</sequence>
<reference evidence="1 2" key="1">
    <citation type="submission" date="2021-11" db="EMBL/GenBank/DDBJ databases">
        <authorList>
            <person name="Islam A."/>
            <person name="Islam S."/>
            <person name="Flora M.S."/>
            <person name="Rahman M."/>
            <person name="Ziaur R.M."/>
            <person name="Epstein J.H."/>
            <person name="Hassan M."/>
            <person name="Klassen M."/>
            <person name="Woodard K."/>
            <person name="Webb A."/>
            <person name="Webby R.J."/>
            <person name="El Zowalaty M.E."/>
        </authorList>
    </citation>
    <scope>NUCLEOTIDE SEQUENCE [LARGE SCALE GENOMIC DNA]</scope>
    <source>
        <strain evidence="1">Pbs1</strain>
    </source>
</reference>
<gene>
    <name evidence="1" type="ORF">PBS001_LOCUS8383</name>
</gene>
<evidence type="ECO:0000313" key="2">
    <source>
        <dbReference type="Proteomes" id="UP001158986"/>
    </source>
</evidence>
<comment type="caution">
    <text evidence="1">The sequence shown here is derived from an EMBL/GenBank/DDBJ whole genome shotgun (WGS) entry which is preliminary data.</text>
</comment>
<proteinExistence type="predicted"/>
<accession>A0ABN8D961</accession>
<dbReference type="PANTHER" id="PTHR19446">
    <property type="entry name" value="REVERSE TRANSCRIPTASES"/>
    <property type="match status" value="1"/>
</dbReference>
<dbReference type="EMBL" id="CAKLCB010000384">
    <property type="protein sequence ID" value="CAH0521942.1"/>
    <property type="molecule type" value="Genomic_DNA"/>
</dbReference>
<dbReference type="Proteomes" id="UP001158986">
    <property type="component" value="Unassembled WGS sequence"/>
</dbReference>
<name>A0ABN8D961_9STRA</name>
<evidence type="ECO:0008006" key="3">
    <source>
        <dbReference type="Google" id="ProtNLM"/>
    </source>
</evidence>
<evidence type="ECO:0000313" key="1">
    <source>
        <dbReference type="EMBL" id="CAH0521942.1"/>
    </source>
</evidence>
<organism evidence="1 2">
    <name type="scientific">Peronospora belbahrii</name>
    <dbReference type="NCBI Taxonomy" id="622444"/>
    <lineage>
        <taxon>Eukaryota</taxon>
        <taxon>Sar</taxon>
        <taxon>Stramenopiles</taxon>
        <taxon>Oomycota</taxon>
        <taxon>Peronosporomycetes</taxon>
        <taxon>Peronosporales</taxon>
        <taxon>Peronosporaceae</taxon>
        <taxon>Peronospora</taxon>
    </lineage>
</organism>
<keyword evidence="2" id="KW-1185">Reference proteome</keyword>